<dbReference type="AlphaFoldDB" id="A0AAE0B3C0"/>
<gene>
    <name evidence="1" type="ORF">Dsin_000493</name>
</gene>
<comment type="caution">
    <text evidence="1">The sequence shown here is derived from an EMBL/GenBank/DDBJ whole genome shotgun (WGS) entry which is preliminary data.</text>
</comment>
<sequence length="92" mass="10452">FVSVGINYRHDDFTGYFGCIDRNKNVHRIANELREFIFADEVAGCVIGLPPENPEHRKGDKILDQPNVNEDALIDILKMHSGIDILKGFVNR</sequence>
<protein>
    <submittedName>
        <fullName evidence="1">Uncharacterized protein</fullName>
    </submittedName>
</protein>
<keyword evidence="2" id="KW-1185">Reference proteome</keyword>
<evidence type="ECO:0000313" key="1">
    <source>
        <dbReference type="EMBL" id="KAK3228612.1"/>
    </source>
</evidence>
<evidence type="ECO:0000313" key="2">
    <source>
        <dbReference type="Proteomes" id="UP001281410"/>
    </source>
</evidence>
<reference evidence="1" key="1">
    <citation type="journal article" date="2023" name="Plant J.">
        <title>Genome sequences and population genomics provide insights into the demographic history, inbreeding, and mutation load of two 'living fossil' tree species of Dipteronia.</title>
        <authorList>
            <person name="Feng Y."/>
            <person name="Comes H.P."/>
            <person name="Chen J."/>
            <person name="Zhu S."/>
            <person name="Lu R."/>
            <person name="Zhang X."/>
            <person name="Li P."/>
            <person name="Qiu J."/>
            <person name="Olsen K.M."/>
            <person name="Qiu Y."/>
        </authorList>
    </citation>
    <scope>NUCLEOTIDE SEQUENCE</scope>
    <source>
        <strain evidence="1">NBL</strain>
    </source>
</reference>
<feature type="non-terminal residue" evidence="1">
    <location>
        <position position="1"/>
    </location>
</feature>
<accession>A0AAE0B3C0</accession>
<name>A0AAE0B3C0_9ROSI</name>
<dbReference type="Proteomes" id="UP001281410">
    <property type="component" value="Unassembled WGS sequence"/>
</dbReference>
<proteinExistence type="predicted"/>
<organism evidence="1 2">
    <name type="scientific">Dipteronia sinensis</name>
    <dbReference type="NCBI Taxonomy" id="43782"/>
    <lineage>
        <taxon>Eukaryota</taxon>
        <taxon>Viridiplantae</taxon>
        <taxon>Streptophyta</taxon>
        <taxon>Embryophyta</taxon>
        <taxon>Tracheophyta</taxon>
        <taxon>Spermatophyta</taxon>
        <taxon>Magnoliopsida</taxon>
        <taxon>eudicotyledons</taxon>
        <taxon>Gunneridae</taxon>
        <taxon>Pentapetalae</taxon>
        <taxon>rosids</taxon>
        <taxon>malvids</taxon>
        <taxon>Sapindales</taxon>
        <taxon>Sapindaceae</taxon>
        <taxon>Hippocastanoideae</taxon>
        <taxon>Acereae</taxon>
        <taxon>Dipteronia</taxon>
    </lineage>
</organism>
<dbReference type="EMBL" id="JANJYJ010000001">
    <property type="protein sequence ID" value="KAK3228612.1"/>
    <property type="molecule type" value="Genomic_DNA"/>
</dbReference>